<feature type="transmembrane region" description="Helical" evidence="1">
    <location>
        <begin position="279"/>
        <end position="296"/>
    </location>
</feature>
<feature type="transmembrane region" description="Helical" evidence="1">
    <location>
        <begin position="131"/>
        <end position="150"/>
    </location>
</feature>
<evidence type="ECO:0000313" key="2">
    <source>
        <dbReference type="EMBL" id="QHU33544.1"/>
    </source>
</evidence>
<dbReference type="EMBL" id="MN740558">
    <property type="protein sequence ID" value="QHU33544.1"/>
    <property type="molecule type" value="Genomic_DNA"/>
</dbReference>
<keyword evidence="1" id="KW-0472">Membrane</keyword>
<keyword evidence="1" id="KW-1133">Transmembrane helix</keyword>
<organism evidence="2">
    <name type="scientific">viral metagenome</name>
    <dbReference type="NCBI Taxonomy" id="1070528"/>
    <lineage>
        <taxon>unclassified sequences</taxon>
        <taxon>metagenomes</taxon>
        <taxon>organismal metagenomes</taxon>
    </lineage>
</organism>
<feature type="transmembrane region" description="Helical" evidence="1">
    <location>
        <begin position="218"/>
        <end position="241"/>
    </location>
</feature>
<evidence type="ECO:0000256" key="1">
    <source>
        <dbReference type="SAM" id="Phobius"/>
    </source>
</evidence>
<reference evidence="2" key="1">
    <citation type="journal article" date="2020" name="Nature">
        <title>Giant virus diversity and host interactions through global metagenomics.</title>
        <authorList>
            <person name="Schulz F."/>
            <person name="Roux S."/>
            <person name="Paez-Espino D."/>
            <person name="Jungbluth S."/>
            <person name="Walsh D.A."/>
            <person name="Denef V.J."/>
            <person name="McMahon K.D."/>
            <person name="Konstantinidis K.T."/>
            <person name="Eloe-Fadrosh E.A."/>
            <person name="Kyrpides N.C."/>
            <person name="Woyke T."/>
        </authorList>
    </citation>
    <scope>NUCLEOTIDE SEQUENCE</scope>
    <source>
        <strain evidence="2">GVMAG-S-1016704-121</strain>
    </source>
</reference>
<name>A0A6C0LVF7_9ZZZZ</name>
<accession>A0A6C0LVF7</accession>
<feature type="transmembrane region" description="Helical" evidence="1">
    <location>
        <begin position="339"/>
        <end position="360"/>
    </location>
</feature>
<feature type="transmembrane region" description="Helical" evidence="1">
    <location>
        <begin position="317"/>
        <end position="333"/>
    </location>
</feature>
<feature type="transmembrane region" description="Helical" evidence="1">
    <location>
        <begin position="93"/>
        <end position="111"/>
    </location>
</feature>
<protein>
    <submittedName>
        <fullName evidence="2">Uncharacterized protein</fullName>
    </submittedName>
</protein>
<dbReference type="AlphaFoldDB" id="A0A6C0LVF7"/>
<sequence>MLSRNITRFGIQKDAILVSLLFASAAMFGSAVYAEYRYNTAVFDIGEGVHKRIRHSMVGDIKEPFATPTNVCHAATTFTLTVFTYYHGKPLHPGVYVSFGLTLVLAALSWGHHSIGSVTGTWQHNGDKYGMFAVFAWLTCFNGFTLYTTFAPSKNNVLYTIAGCIVFIIGQFAVMLFIVNQGEYGVTDILITLGFTAFTPTVIVSWRQTYTAFRSYRVLKSFVYAVYTTMTPVLLIGLGFMYQLYAEDRKQCDDERCYNDIYNDMFIERRSQYDMFHGVWHYFSALTVALLICLQADQVQGKHLSIIYKKSIVFQHVLLWLTAGVYLVLFFTLNTSKQLRTAILVYNPFLILCLSILLYVRIKDTQKPQTIQPTTAIPDDTSTNGSDSAMIEISTQ</sequence>
<keyword evidence="1" id="KW-0812">Transmembrane</keyword>
<feature type="transmembrane region" description="Helical" evidence="1">
    <location>
        <begin position="184"/>
        <end position="206"/>
    </location>
</feature>
<feature type="transmembrane region" description="Helical" evidence="1">
    <location>
        <begin position="157"/>
        <end position="178"/>
    </location>
</feature>
<proteinExistence type="predicted"/>